<dbReference type="AlphaFoldDB" id="A0A0B6S929"/>
<gene>
    <name evidence="2" type="ORF">BGL_2c17180</name>
</gene>
<reference evidence="3" key="1">
    <citation type="submission" date="2011-03" db="EMBL/GenBank/DDBJ databases">
        <authorList>
            <person name="Voget S."/>
            <person name="Streit W.R."/>
            <person name="Jaeger K.E."/>
            <person name="Daniel R."/>
        </authorList>
    </citation>
    <scope>NUCLEOTIDE SEQUENCE [LARGE SCALE GENOMIC DNA]</scope>
    <source>
        <strain evidence="3">PG1</strain>
    </source>
</reference>
<organism evidence="2 3">
    <name type="scientific">Burkholderia plantarii</name>
    <dbReference type="NCBI Taxonomy" id="41899"/>
    <lineage>
        <taxon>Bacteria</taxon>
        <taxon>Pseudomonadati</taxon>
        <taxon>Pseudomonadota</taxon>
        <taxon>Betaproteobacteria</taxon>
        <taxon>Burkholderiales</taxon>
        <taxon>Burkholderiaceae</taxon>
        <taxon>Burkholderia</taxon>
    </lineage>
</organism>
<dbReference type="HOGENOM" id="CLU_177688_1_0_4"/>
<name>A0A0B6S929_BURPL</name>
<reference evidence="2 3" key="2">
    <citation type="journal article" date="2016" name="Appl. Microbiol. Biotechnol.">
        <title>Mutations improving production and secretion of extracellular lipase by Burkholderia glumae PG1.</title>
        <authorList>
            <person name="Knapp A."/>
            <person name="Voget S."/>
            <person name="Gao R."/>
            <person name="Zaburannyi N."/>
            <person name="Krysciak D."/>
            <person name="Breuer M."/>
            <person name="Hauer B."/>
            <person name="Streit W.R."/>
            <person name="Muller R."/>
            <person name="Daniel R."/>
            <person name="Jaeger K.E."/>
        </authorList>
    </citation>
    <scope>NUCLEOTIDE SEQUENCE [LARGE SCALE GENOMIC DNA]</scope>
    <source>
        <strain evidence="2 3">PG1</strain>
    </source>
</reference>
<evidence type="ECO:0000313" key="3">
    <source>
        <dbReference type="Proteomes" id="UP000031838"/>
    </source>
</evidence>
<dbReference type="RefSeq" id="WP_042629481.1">
    <property type="nucleotide sequence ID" value="NZ_BSTO01000028.1"/>
</dbReference>
<feature type="chain" id="PRO_5002124806" description="Glycine zipper 2TM domain protein" evidence="1">
    <location>
        <begin position="23"/>
        <end position="77"/>
    </location>
</feature>
<keyword evidence="1" id="KW-0732">Signal</keyword>
<proteinExistence type="predicted"/>
<keyword evidence="3" id="KW-1185">Reference proteome</keyword>
<protein>
    <recommendedName>
        <fullName evidence="4">Glycine zipper 2TM domain protein</fullName>
    </recommendedName>
</protein>
<evidence type="ECO:0008006" key="4">
    <source>
        <dbReference type="Google" id="ProtNLM"/>
    </source>
</evidence>
<accession>A0A0B6S929</accession>
<dbReference type="KEGG" id="bgp:BGL_2c17180"/>
<evidence type="ECO:0000313" key="2">
    <source>
        <dbReference type="EMBL" id="AJK49785.1"/>
    </source>
</evidence>
<dbReference type="EMBL" id="CP002581">
    <property type="protein sequence ID" value="AJK49785.1"/>
    <property type="molecule type" value="Genomic_DNA"/>
</dbReference>
<sequence length="77" mass="7264">MKRLLIAVSCVGLLAAANVANAAGCLKGAAVGGVAGHVAGHHAVLGAAAGCAIGHHHAAKKAKEARAASEAGDAPHS</sequence>
<feature type="signal peptide" evidence="1">
    <location>
        <begin position="1"/>
        <end position="22"/>
    </location>
</feature>
<dbReference type="Proteomes" id="UP000031838">
    <property type="component" value="Chromosome 2"/>
</dbReference>
<evidence type="ECO:0000256" key="1">
    <source>
        <dbReference type="SAM" id="SignalP"/>
    </source>
</evidence>